<dbReference type="EMBL" id="JAGKTC010000002">
    <property type="protein sequence ID" value="MBP3984908.1"/>
    <property type="molecule type" value="Genomic_DNA"/>
</dbReference>
<keyword evidence="3" id="KW-1185">Reference proteome</keyword>
<comment type="caution">
    <text evidence="2">The sequence shown here is derived from an EMBL/GenBank/DDBJ whole genome shotgun (WGS) entry which is preliminary data.</text>
</comment>
<organism evidence="2 3">
    <name type="scientific">Pseudoxanthomonas helianthi</name>
    <dbReference type="NCBI Taxonomy" id="1453541"/>
    <lineage>
        <taxon>Bacteria</taxon>
        <taxon>Pseudomonadati</taxon>
        <taxon>Pseudomonadota</taxon>
        <taxon>Gammaproteobacteria</taxon>
        <taxon>Lysobacterales</taxon>
        <taxon>Lysobacteraceae</taxon>
        <taxon>Pseudoxanthomonas</taxon>
    </lineage>
</organism>
<evidence type="ECO:0000313" key="3">
    <source>
        <dbReference type="Proteomes" id="UP000673447"/>
    </source>
</evidence>
<gene>
    <name evidence="2" type="ORF">J5837_10835</name>
</gene>
<feature type="transmembrane region" description="Helical" evidence="1">
    <location>
        <begin position="26"/>
        <end position="46"/>
    </location>
</feature>
<evidence type="ECO:0000256" key="1">
    <source>
        <dbReference type="SAM" id="Phobius"/>
    </source>
</evidence>
<dbReference type="AlphaFoldDB" id="A0A940X2T6"/>
<evidence type="ECO:0000313" key="2">
    <source>
        <dbReference type="EMBL" id="MBP3984908.1"/>
    </source>
</evidence>
<dbReference type="InterPro" id="IPR014562">
    <property type="entry name" value="UCP030959_TPR_rpt-cont"/>
</dbReference>
<reference evidence="2" key="1">
    <citation type="journal article" date="2016" name="Int. J. Syst. Evol. Microbiol.">
        <title>Pseudoxanthomonas helianthi sp. nov., isolated from roots of Jerusalem artichoke (Helianthus tuberosus).</title>
        <authorList>
            <person name="Kittiwongwattana C."/>
            <person name="Thawai C."/>
        </authorList>
    </citation>
    <scope>NUCLEOTIDE SEQUENCE</scope>
    <source>
        <strain evidence="2">110414</strain>
    </source>
</reference>
<dbReference type="Proteomes" id="UP000673447">
    <property type="component" value="Unassembled WGS sequence"/>
</dbReference>
<sequence>MSPIILLSIALQIACGVHVVRSGRPIYWLFILLFFSYIAVLIYFIAEVLPDLRNGPGSRKVARKVRDVIDPSRDKRRAEINLQLSDTQANRRELAAESLRHGDYQRAAELYQGSLKGLYATDPNLMLGLAKAQFGMGQPQQARNTLDALIAANPDFRSKEGHLLYARTVEDIGDAAAALHEYEAVVQGYPGEEARVRYGLLLKRTGDSRKAAEIFREILTRSAASPKYYQREQRDWIETARQELARL</sequence>
<dbReference type="Gene3D" id="1.25.40.10">
    <property type="entry name" value="Tetratricopeptide repeat domain"/>
    <property type="match status" value="1"/>
</dbReference>
<proteinExistence type="predicted"/>
<protein>
    <submittedName>
        <fullName evidence="2">Tetratricopeptide repeat protein</fullName>
    </submittedName>
</protein>
<dbReference type="InterPro" id="IPR011990">
    <property type="entry name" value="TPR-like_helical_dom_sf"/>
</dbReference>
<name>A0A940X2T6_9GAMM</name>
<keyword evidence="1" id="KW-1133">Transmembrane helix</keyword>
<accession>A0A940X2T6</accession>
<dbReference type="Pfam" id="PF14559">
    <property type="entry name" value="TPR_19"/>
    <property type="match status" value="1"/>
</dbReference>
<keyword evidence="1" id="KW-0812">Transmembrane</keyword>
<reference evidence="2" key="2">
    <citation type="submission" date="2021-03" db="EMBL/GenBank/DDBJ databases">
        <authorList>
            <person name="Cao W."/>
        </authorList>
    </citation>
    <scope>NUCLEOTIDE SEQUENCE</scope>
    <source>
        <strain evidence="2">110414</strain>
    </source>
</reference>
<dbReference type="Pfam" id="PF13432">
    <property type="entry name" value="TPR_16"/>
    <property type="match status" value="1"/>
</dbReference>
<dbReference type="PIRSF" id="PIRSF030959">
    <property type="entry name" value="UCP030959"/>
    <property type="match status" value="1"/>
</dbReference>
<dbReference type="RefSeq" id="WP_210536754.1">
    <property type="nucleotide sequence ID" value="NZ_JAGKTC010000002.1"/>
</dbReference>
<keyword evidence="1" id="KW-0472">Membrane</keyword>
<dbReference type="SUPFAM" id="SSF48452">
    <property type="entry name" value="TPR-like"/>
    <property type="match status" value="1"/>
</dbReference>